<gene>
    <name evidence="2" type="ORF">PAPOLLO_LOCUS26766</name>
</gene>
<proteinExistence type="predicted"/>
<comment type="caution">
    <text evidence="2">The sequence shown here is derived from an EMBL/GenBank/DDBJ whole genome shotgun (WGS) entry which is preliminary data.</text>
</comment>
<evidence type="ECO:0000256" key="1">
    <source>
        <dbReference type="SAM" id="MobiDB-lite"/>
    </source>
</evidence>
<protein>
    <submittedName>
        <fullName evidence="2">(apollo) hypothetical protein</fullName>
    </submittedName>
</protein>
<feature type="region of interest" description="Disordered" evidence="1">
    <location>
        <begin position="129"/>
        <end position="148"/>
    </location>
</feature>
<evidence type="ECO:0000313" key="2">
    <source>
        <dbReference type="EMBL" id="CAG5056549.1"/>
    </source>
</evidence>
<name>A0A8S3Y7P9_PARAO</name>
<evidence type="ECO:0000313" key="3">
    <source>
        <dbReference type="Proteomes" id="UP000691718"/>
    </source>
</evidence>
<dbReference type="Proteomes" id="UP000691718">
    <property type="component" value="Unassembled WGS sequence"/>
</dbReference>
<dbReference type="AlphaFoldDB" id="A0A8S3Y7P9"/>
<feature type="compositionally biased region" description="Basic and acidic residues" evidence="1">
    <location>
        <begin position="129"/>
        <end position="140"/>
    </location>
</feature>
<accession>A0A8S3Y7P9</accession>
<sequence>MSIEVSTSKTSLNNISVLNKGAMSSDLNESESSDLDFEFLKPLFKINQSGRNDQDATSSNFTVVVTDDSGEIETMRRDKCDLKSLGFTPQDMMLSKESLNLVIGMDKEMLFMENINQSDVSMAVPVRDTETASKSNEKQKMTINFYNT</sequence>
<organism evidence="2 3">
    <name type="scientific">Parnassius apollo</name>
    <name type="common">Apollo butterfly</name>
    <name type="synonym">Papilio apollo</name>
    <dbReference type="NCBI Taxonomy" id="110799"/>
    <lineage>
        <taxon>Eukaryota</taxon>
        <taxon>Metazoa</taxon>
        <taxon>Ecdysozoa</taxon>
        <taxon>Arthropoda</taxon>
        <taxon>Hexapoda</taxon>
        <taxon>Insecta</taxon>
        <taxon>Pterygota</taxon>
        <taxon>Neoptera</taxon>
        <taxon>Endopterygota</taxon>
        <taxon>Lepidoptera</taxon>
        <taxon>Glossata</taxon>
        <taxon>Ditrysia</taxon>
        <taxon>Papilionoidea</taxon>
        <taxon>Papilionidae</taxon>
        <taxon>Parnassiinae</taxon>
        <taxon>Parnassini</taxon>
        <taxon>Parnassius</taxon>
        <taxon>Parnassius</taxon>
    </lineage>
</organism>
<keyword evidence="3" id="KW-1185">Reference proteome</keyword>
<dbReference type="EMBL" id="CAJQZP010001607">
    <property type="protein sequence ID" value="CAG5056549.1"/>
    <property type="molecule type" value="Genomic_DNA"/>
</dbReference>
<reference evidence="2" key="1">
    <citation type="submission" date="2021-04" db="EMBL/GenBank/DDBJ databases">
        <authorList>
            <person name="Tunstrom K."/>
        </authorList>
    </citation>
    <scope>NUCLEOTIDE SEQUENCE</scope>
</reference>